<sequence>MKNKLKRVLKDTIILRCLQIFLILMAVFMAVIVWKWQELPPELPLFYSLPRSEDVLGTPYTLLILPVLSIVIFMVHLAWAAQIYEREMLTSRILAVTALTVGLILLITFLRIIFLIS</sequence>
<feature type="transmembrane region" description="Helical" evidence="1">
    <location>
        <begin position="56"/>
        <end position="81"/>
    </location>
</feature>
<evidence type="ECO:0000256" key="1">
    <source>
        <dbReference type="SAM" id="Phobius"/>
    </source>
</evidence>
<feature type="transmembrane region" description="Helical" evidence="1">
    <location>
        <begin position="12"/>
        <end position="36"/>
    </location>
</feature>
<evidence type="ECO:0000313" key="3">
    <source>
        <dbReference type="Proteomes" id="UP000034894"/>
    </source>
</evidence>
<dbReference type="Proteomes" id="UP000034894">
    <property type="component" value="Unassembled WGS sequence"/>
</dbReference>
<name>A0A0G1FT63_9BACT</name>
<feature type="transmembrane region" description="Helical" evidence="1">
    <location>
        <begin position="93"/>
        <end position="116"/>
    </location>
</feature>
<keyword evidence="1" id="KW-1133">Transmembrane helix</keyword>
<dbReference type="STRING" id="1618443.UV73_C0003G0148"/>
<proteinExistence type="predicted"/>
<comment type="caution">
    <text evidence="2">The sequence shown here is derived from an EMBL/GenBank/DDBJ whole genome shotgun (WGS) entry which is preliminary data.</text>
</comment>
<dbReference type="AlphaFoldDB" id="A0A0G1FT63"/>
<evidence type="ECO:0008006" key="4">
    <source>
        <dbReference type="Google" id="ProtNLM"/>
    </source>
</evidence>
<protein>
    <recommendedName>
        <fullName evidence="4">DUF1648 domain-containing protein</fullName>
    </recommendedName>
</protein>
<keyword evidence="1" id="KW-0472">Membrane</keyword>
<organism evidence="2 3">
    <name type="scientific">Candidatus Gottesmanbacteria bacterium GW2011_GWA2_43_14</name>
    <dbReference type="NCBI Taxonomy" id="1618443"/>
    <lineage>
        <taxon>Bacteria</taxon>
        <taxon>Candidatus Gottesmaniibacteriota</taxon>
    </lineage>
</organism>
<accession>A0A0G1FT63</accession>
<keyword evidence="1" id="KW-0812">Transmembrane</keyword>
<gene>
    <name evidence="2" type="ORF">UV73_C0003G0148</name>
</gene>
<evidence type="ECO:0000313" key="2">
    <source>
        <dbReference type="EMBL" id="KKS98206.1"/>
    </source>
</evidence>
<reference evidence="2 3" key="1">
    <citation type="journal article" date="2015" name="Nature">
        <title>rRNA introns, odd ribosomes, and small enigmatic genomes across a large radiation of phyla.</title>
        <authorList>
            <person name="Brown C.T."/>
            <person name="Hug L.A."/>
            <person name="Thomas B.C."/>
            <person name="Sharon I."/>
            <person name="Castelle C.J."/>
            <person name="Singh A."/>
            <person name="Wilkins M.J."/>
            <person name="Williams K.H."/>
            <person name="Banfield J.F."/>
        </authorList>
    </citation>
    <scope>NUCLEOTIDE SEQUENCE [LARGE SCALE GENOMIC DNA]</scope>
</reference>
<dbReference type="EMBL" id="LCFP01000003">
    <property type="protein sequence ID" value="KKS98206.1"/>
    <property type="molecule type" value="Genomic_DNA"/>
</dbReference>